<feature type="compositionally biased region" description="Polar residues" evidence="2">
    <location>
        <begin position="157"/>
        <end position="181"/>
    </location>
</feature>
<keyword evidence="1" id="KW-0175">Coiled coil</keyword>
<comment type="caution">
    <text evidence="3">The sequence shown here is derived from an EMBL/GenBank/DDBJ whole genome shotgun (WGS) entry which is preliminary data.</text>
</comment>
<reference evidence="3 4" key="1">
    <citation type="submission" date="2024-02" db="EMBL/GenBank/DDBJ databases">
        <authorList>
            <person name="Vignale AGUSTIN F."/>
            <person name="Sosa J E."/>
            <person name="Modenutti C."/>
        </authorList>
    </citation>
    <scope>NUCLEOTIDE SEQUENCE [LARGE SCALE GENOMIC DNA]</scope>
</reference>
<dbReference type="EMBL" id="CAUOFW020004280">
    <property type="protein sequence ID" value="CAK9164751.1"/>
    <property type="molecule type" value="Genomic_DNA"/>
</dbReference>
<evidence type="ECO:0000256" key="2">
    <source>
        <dbReference type="SAM" id="MobiDB-lite"/>
    </source>
</evidence>
<evidence type="ECO:0000256" key="1">
    <source>
        <dbReference type="SAM" id="Coils"/>
    </source>
</evidence>
<dbReference type="PANTHER" id="PTHR33701">
    <property type="entry name" value="TRANSMEMBRANE PROTEIN"/>
    <property type="match status" value="1"/>
</dbReference>
<evidence type="ECO:0000313" key="4">
    <source>
        <dbReference type="Proteomes" id="UP001642360"/>
    </source>
</evidence>
<gene>
    <name evidence="3" type="ORF">ILEXP_LOCUS33900</name>
</gene>
<evidence type="ECO:0000313" key="3">
    <source>
        <dbReference type="EMBL" id="CAK9164751.1"/>
    </source>
</evidence>
<keyword evidence="4" id="KW-1185">Reference proteome</keyword>
<protein>
    <submittedName>
        <fullName evidence="3">Uncharacterized protein</fullName>
    </submittedName>
</protein>
<feature type="region of interest" description="Disordered" evidence="2">
    <location>
        <begin position="94"/>
        <end position="131"/>
    </location>
</feature>
<accession>A0ABC8T5P7</accession>
<dbReference type="PANTHER" id="PTHR33701:SF2">
    <property type="entry name" value="TRANSMEMBRANE PROTEIN"/>
    <property type="match status" value="1"/>
</dbReference>
<organism evidence="3 4">
    <name type="scientific">Ilex paraguariensis</name>
    <name type="common">yerba mate</name>
    <dbReference type="NCBI Taxonomy" id="185542"/>
    <lineage>
        <taxon>Eukaryota</taxon>
        <taxon>Viridiplantae</taxon>
        <taxon>Streptophyta</taxon>
        <taxon>Embryophyta</taxon>
        <taxon>Tracheophyta</taxon>
        <taxon>Spermatophyta</taxon>
        <taxon>Magnoliopsida</taxon>
        <taxon>eudicotyledons</taxon>
        <taxon>Gunneridae</taxon>
        <taxon>Pentapetalae</taxon>
        <taxon>asterids</taxon>
        <taxon>campanulids</taxon>
        <taxon>Aquifoliales</taxon>
        <taxon>Aquifoliaceae</taxon>
        <taxon>Ilex</taxon>
    </lineage>
</organism>
<sequence>MEGEDSLRTLECLKGRLLAERVASRVAQEEAEQMGNKLIELQTLLRAEIKSRNKAEKKLKFLTKKLESMNISYVCDESEHSSLFEKSEISHVISTASSSTKGPEDKEPITQITNSTQCDIEEPMEKTESPVPVVLKNLKYNVSPSSTSGQSYSSPSNEETLSFTNKADSENSNEVNSGQNYHDSKTCDHSSKSSIEEKDVNNGENDQKEDGYVDNSLALVPLDLPKTTPIIDQETLDATVKDVLDALRRAKEKLQSSMERRHMIRVGSR</sequence>
<feature type="region of interest" description="Disordered" evidence="2">
    <location>
        <begin position="144"/>
        <end position="214"/>
    </location>
</feature>
<feature type="coiled-coil region" evidence="1">
    <location>
        <begin position="45"/>
        <end position="72"/>
    </location>
</feature>
<proteinExistence type="predicted"/>
<feature type="compositionally biased region" description="Basic and acidic residues" evidence="2">
    <location>
        <begin position="182"/>
        <end position="211"/>
    </location>
</feature>
<feature type="compositionally biased region" description="Low complexity" evidence="2">
    <location>
        <begin position="144"/>
        <end position="156"/>
    </location>
</feature>
<dbReference type="AlphaFoldDB" id="A0ABC8T5P7"/>
<dbReference type="Proteomes" id="UP001642360">
    <property type="component" value="Unassembled WGS sequence"/>
</dbReference>
<name>A0ABC8T5P7_9AQUA</name>